<dbReference type="Gene3D" id="1.25.40.10">
    <property type="entry name" value="Tetratricopeptide repeat domain"/>
    <property type="match status" value="1"/>
</dbReference>
<dbReference type="NCBIfam" id="TIGR01716">
    <property type="entry name" value="RGG_Cterm"/>
    <property type="match status" value="1"/>
</dbReference>
<dbReference type="Pfam" id="PF01381">
    <property type="entry name" value="HTH_3"/>
    <property type="match status" value="1"/>
</dbReference>
<proteinExistence type="predicted"/>
<accession>A0A916RVC1</accession>
<protein>
    <submittedName>
        <fullName evidence="2">Transcriptional regulator</fullName>
    </submittedName>
</protein>
<dbReference type="CDD" id="cd00093">
    <property type="entry name" value="HTH_XRE"/>
    <property type="match status" value="1"/>
</dbReference>
<dbReference type="Proteomes" id="UP000613512">
    <property type="component" value="Unassembled WGS sequence"/>
</dbReference>
<organism evidence="2 3">
    <name type="scientific">Ornithinibacillus halotolerans</name>
    <dbReference type="NCBI Taxonomy" id="1274357"/>
    <lineage>
        <taxon>Bacteria</taxon>
        <taxon>Bacillati</taxon>
        <taxon>Bacillota</taxon>
        <taxon>Bacilli</taxon>
        <taxon>Bacillales</taxon>
        <taxon>Bacillaceae</taxon>
        <taxon>Ornithinibacillus</taxon>
    </lineage>
</organism>
<dbReference type="InterPro" id="IPR001387">
    <property type="entry name" value="Cro/C1-type_HTH"/>
</dbReference>
<feature type="domain" description="HTH cro/C1-type" evidence="1">
    <location>
        <begin position="8"/>
        <end position="61"/>
    </location>
</feature>
<gene>
    <name evidence="2" type="ORF">GCM10008025_15290</name>
</gene>
<reference evidence="2" key="1">
    <citation type="journal article" date="2014" name="Int. J. Syst. Evol. Microbiol.">
        <title>Complete genome sequence of Corynebacterium casei LMG S-19264T (=DSM 44701T), isolated from a smear-ripened cheese.</title>
        <authorList>
            <consortium name="US DOE Joint Genome Institute (JGI-PGF)"/>
            <person name="Walter F."/>
            <person name="Albersmeier A."/>
            <person name="Kalinowski J."/>
            <person name="Ruckert C."/>
        </authorList>
    </citation>
    <scope>NUCLEOTIDE SEQUENCE</scope>
    <source>
        <strain evidence="2">CGMCC 1.12408</strain>
    </source>
</reference>
<dbReference type="InterPro" id="IPR010982">
    <property type="entry name" value="Lambda_DNA-bd_dom_sf"/>
</dbReference>
<dbReference type="SUPFAM" id="SSF47413">
    <property type="entry name" value="lambda repressor-like DNA-binding domains"/>
    <property type="match status" value="1"/>
</dbReference>
<dbReference type="RefSeq" id="WP_188384081.1">
    <property type="nucleotide sequence ID" value="NZ_BMEY01000006.1"/>
</dbReference>
<dbReference type="PANTHER" id="PTHR37038">
    <property type="entry name" value="TRANSCRIPTIONAL REGULATOR-RELATED"/>
    <property type="match status" value="1"/>
</dbReference>
<dbReference type="Pfam" id="PF21259">
    <property type="entry name" value="Rgg_C"/>
    <property type="match status" value="1"/>
</dbReference>
<comment type="caution">
    <text evidence="2">The sequence shown here is derived from an EMBL/GenBank/DDBJ whole genome shotgun (WGS) entry which is preliminary data.</text>
</comment>
<evidence type="ECO:0000313" key="3">
    <source>
        <dbReference type="Proteomes" id="UP000613512"/>
    </source>
</evidence>
<dbReference type="PANTHER" id="PTHR37038:SF12">
    <property type="entry name" value="TRANSCRIPTIONAL REGULATOR"/>
    <property type="match status" value="1"/>
</dbReference>
<dbReference type="GO" id="GO:0003677">
    <property type="term" value="F:DNA binding"/>
    <property type="evidence" value="ECO:0007669"/>
    <property type="project" value="InterPro"/>
</dbReference>
<dbReference type="EMBL" id="BMEY01000006">
    <property type="protein sequence ID" value="GGA72437.1"/>
    <property type="molecule type" value="Genomic_DNA"/>
</dbReference>
<dbReference type="InterPro" id="IPR011990">
    <property type="entry name" value="TPR-like_helical_dom_sf"/>
</dbReference>
<dbReference type="PROSITE" id="PS50943">
    <property type="entry name" value="HTH_CROC1"/>
    <property type="match status" value="1"/>
</dbReference>
<dbReference type="InterPro" id="IPR053163">
    <property type="entry name" value="HTH-type_regulator_Rgg"/>
</dbReference>
<reference evidence="2" key="2">
    <citation type="submission" date="2020-09" db="EMBL/GenBank/DDBJ databases">
        <authorList>
            <person name="Sun Q."/>
            <person name="Zhou Y."/>
        </authorList>
    </citation>
    <scope>NUCLEOTIDE SEQUENCE</scope>
    <source>
        <strain evidence="2">CGMCC 1.12408</strain>
    </source>
</reference>
<dbReference type="InterPro" id="IPR010057">
    <property type="entry name" value="Transcription_activator_Rgg_C"/>
</dbReference>
<keyword evidence="3" id="KW-1185">Reference proteome</keyword>
<evidence type="ECO:0000313" key="2">
    <source>
        <dbReference type="EMBL" id="GGA72437.1"/>
    </source>
</evidence>
<dbReference type="AlphaFoldDB" id="A0A916RVC1"/>
<name>A0A916RVC1_9BACI</name>
<dbReference type="SMART" id="SM00530">
    <property type="entry name" value="HTH_XRE"/>
    <property type="match status" value="1"/>
</dbReference>
<sequence length="300" mass="34950">MITYGKTLREIRKQKGVTLKELADGICSVSFLSKFETDASDITLGLFTRILDKLMLTMDEFLFIHNDFQPSQLEQFFKKVKGAYFSRNATLLKELKEEELRKWKQYGVETYHCNALMIQVSERIVSKKIIDEDVQAHDIKVLTDYLFQVEVWGYYELMLYNGTILLLQPEMAILLSRTAYEKSARYQEFDKVKVAISSVLFNTIIFLLGPVNRFEEPLTYEKEIAEFLSYLEQVSISERNLLERIQLMELKGAYELRSGNKRDGIAKIEEAVLILNKLKAHQLAKNMESYLQQIIDFSKG</sequence>
<evidence type="ECO:0000259" key="1">
    <source>
        <dbReference type="PROSITE" id="PS50943"/>
    </source>
</evidence>